<reference evidence="1 2" key="1">
    <citation type="submission" date="2024-10" db="EMBL/GenBank/DDBJ databases">
        <authorList>
            <person name="Yang X.-N."/>
        </authorList>
    </citation>
    <scope>NUCLEOTIDE SEQUENCE [LARGE SCALE GENOMIC DNA]</scope>
    <source>
        <strain evidence="1 2">CAU 1059</strain>
    </source>
</reference>
<dbReference type="Gene3D" id="3.75.10.10">
    <property type="entry name" value="L-arginine/glycine Amidinotransferase, Chain A"/>
    <property type="match status" value="1"/>
</dbReference>
<accession>A0ABW7I464</accession>
<dbReference type="PANTHER" id="PTHR43224">
    <property type="entry name" value="AMIDINOTRANSFERASE"/>
    <property type="match status" value="1"/>
</dbReference>
<dbReference type="EMBL" id="JBIHMM010000001">
    <property type="protein sequence ID" value="MFH0252649.1"/>
    <property type="molecule type" value="Genomic_DNA"/>
</dbReference>
<keyword evidence="1" id="KW-0378">Hydrolase</keyword>
<dbReference type="Proteomes" id="UP001607157">
    <property type="component" value="Unassembled WGS sequence"/>
</dbReference>
<dbReference type="PANTHER" id="PTHR43224:SF1">
    <property type="entry name" value="AMIDINOTRANSFERASE"/>
    <property type="match status" value="1"/>
</dbReference>
<dbReference type="PIRSF" id="PIRSF028188">
    <property type="entry name" value="Amdntrnsf_FN0238"/>
    <property type="match status" value="1"/>
</dbReference>
<organism evidence="1 2">
    <name type="scientific">Roseovarius aquimarinus</name>
    <dbReference type="NCBI Taxonomy" id="1229156"/>
    <lineage>
        <taxon>Bacteria</taxon>
        <taxon>Pseudomonadati</taxon>
        <taxon>Pseudomonadota</taxon>
        <taxon>Alphaproteobacteria</taxon>
        <taxon>Rhodobacterales</taxon>
        <taxon>Roseobacteraceae</taxon>
        <taxon>Roseovarius</taxon>
    </lineage>
</organism>
<protein>
    <submittedName>
        <fullName evidence="1">Citrulline utilization hydrolase CtlX</fullName>
    </submittedName>
</protein>
<dbReference type="Pfam" id="PF19420">
    <property type="entry name" value="DDAH_eukar"/>
    <property type="match status" value="1"/>
</dbReference>
<dbReference type="InterPro" id="IPR014541">
    <property type="entry name" value="Amdntrnsf_FN0238"/>
</dbReference>
<keyword evidence="2" id="KW-1185">Reference proteome</keyword>
<dbReference type="GO" id="GO:0016787">
    <property type="term" value="F:hydrolase activity"/>
    <property type="evidence" value="ECO:0007669"/>
    <property type="project" value="UniProtKB-KW"/>
</dbReference>
<dbReference type="RefSeq" id="WP_377169212.1">
    <property type="nucleotide sequence ID" value="NZ_JBHTJC010000001.1"/>
</dbReference>
<dbReference type="NCBIfam" id="NF046062">
    <property type="entry name" value="citrull_CtlX"/>
    <property type="match status" value="1"/>
</dbReference>
<dbReference type="SUPFAM" id="SSF55909">
    <property type="entry name" value="Pentein"/>
    <property type="match status" value="1"/>
</dbReference>
<comment type="caution">
    <text evidence="1">The sequence shown here is derived from an EMBL/GenBank/DDBJ whole genome shotgun (WGS) entry which is preliminary data.</text>
</comment>
<gene>
    <name evidence="1" type="primary">ctlX</name>
    <name evidence="1" type="ORF">ACGRVM_01985</name>
</gene>
<evidence type="ECO:0000313" key="2">
    <source>
        <dbReference type="Proteomes" id="UP001607157"/>
    </source>
</evidence>
<evidence type="ECO:0000313" key="1">
    <source>
        <dbReference type="EMBL" id="MFH0252649.1"/>
    </source>
</evidence>
<sequence length="313" mass="34273">MTVQAPASVVMIRPNRFHPNPETAADNRFQSQPGLSADEVAQNAAAEFDGAVARLRAEGVGVHVFQDERDDTPDAVFPNNWFSTHPGGHVAIYPMFVPSRRRERRADVIEMLKRDYRVQVVTDYSGLEQDGLALEGTGAMVIDHIGRIAYVARSHRADPVLLERFCTNFGYEPMVFDAVDEDGAPVYHTNVVMTIGTHFAMVSLDMIENASRRAEIAERLAEPGRDVIDLSHHQIAEFAGNAIELSTPTGLMTAMSSRALAALDKSQIALIERSTRIVPLDIPTIESAGGSVRCMIAGLHLAKRSTNPKKASK</sequence>
<name>A0ABW7I464_9RHOB</name>
<proteinExistence type="predicted"/>